<evidence type="ECO:0000313" key="2">
    <source>
        <dbReference type="EMBL" id="CBA15747.1"/>
    </source>
</evidence>
<sequence length="145" mass="15776">MTPASHSYTWLEARTGMAGHTRRIPRRSRDHRCIGGVCQVFAMQCRQDICGTRGGSRPAHRAVHHDRSDAGSHAKAVRRCIGGHAQDRQDDAQTASAQGVIGVIAAPVMKANDTHAFAHPMPCAHCGKLRSIRIVPPHRAGQKNH</sequence>
<reference evidence="2 3" key="1">
    <citation type="journal article" date="2009" name="BMC Genomics">
        <title>The complete genome sequence of Xanthomonas albilineans provides new insights into the reductive genome evolution of the xylem-limited Xanthomonadaceae.</title>
        <authorList>
            <person name="Pieretti I."/>
            <person name="Royer M."/>
            <person name="Barbe V."/>
            <person name="Carrere S."/>
            <person name="Koebnik R."/>
            <person name="Cociancich S."/>
            <person name="Couloux A."/>
            <person name="Darrasse A."/>
            <person name="Gouzy J."/>
            <person name="Jacques M.A."/>
            <person name="Lauber E."/>
            <person name="Manceau C."/>
            <person name="Mangenot S."/>
            <person name="Poussier S."/>
            <person name="Segurens B."/>
            <person name="Szurek B."/>
            <person name="Verdier V."/>
            <person name="Arlat M."/>
            <person name="Rott P."/>
        </authorList>
    </citation>
    <scope>NUCLEOTIDE SEQUENCE [LARGE SCALE GENOMIC DNA]</scope>
    <source>
        <strain evidence="3">GPE PC73 / CFBP 7063</strain>
    </source>
</reference>
<dbReference type="AlphaFoldDB" id="D2UA18"/>
<keyword evidence="3" id="KW-1185">Reference proteome</keyword>
<dbReference type="Proteomes" id="UP000001890">
    <property type="component" value="Chromosome"/>
</dbReference>
<name>D2UA18_XANAP</name>
<evidence type="ECO:0000313" key="3">
    <source>
        <dbReference type="Proteomes" id="UP000001890"/>
    </source>
</evidence>
<organism evidence="2 3">
    <name type="scientific">Xanthomonas albilineans (strain GPE PC73 / CFBP 7063)</name>
    <dbReference type="NCBI Taxonomy" id="380358"/>
    <lineage>
        <taxon>Bacteria</taxon>
        <taxon>Pseudomonadati</taxon>
        <taxon>Pseudomonadota</taxon>
        <taxon>Gammaproteobacteria</taxon>
        <taxon>Lysobacterales</taxon>
        <taxon>Lysobacteraceae</taxon>
        <taxon>Xanthomonas</taxon>
    </lineage>
</organism>
<gene>
    <name evidence="2" type="ordered locus">XALc_1238</name>
</gene>
<accession>D2UA18</accession>
<dbReference type="KEGG" id="xal:XALC_1238"/>
<feature type="region of interest" description="Disordered" evidence="1">
    <location>
        <begin position="54"/>
        <end position="76"/>
    </location>
</feature>
<proteinExistence type="predicted"/>
<evidence type="ECO:0000256" key="1">
    <source>
        <dbReference type="SAM" id="MobiDB-lite"/>
    </source>
</evidence>
<dbReference type="EMBL" id="FP565176">
    <property type="protein sequence ID" value="CBA15747.1"/>
    <property type="molecule type" value="Genomic_DNA"/>
</dbReference>
<protein>
    <submittedName>
        <fullName evidence="2">Uncharacterized protein</fullName>
    </submittedName>
</protein>